<evidence type="ECO:0000313" key="2">
    <source>
        <dbReference type="Proteomes" id="UP000287651"/>
    </source>
</evidence>
<dbReference type="Proteomes" id="UP000287651">
    <property type="component" value="Unassembled WGS sequence"/>
</dbReference>
<reference evidence="1 2" key="1">
    <citation type="journal article" date="2014" name="Agronomy (Basel)">
        <title>A Draft Genome Sequence for Ensete ventricosum, the Drought-Tolerant Tree Against Hunger.</title>
        <authorList>
            <person name="Harrison J."/>
            <person name="Moore K.A."/>
            <person name="Paszkiewicz K."/>
            <person name="Jones T."/>
            <person name="Grant M."/>
            <person name="Ambacheew D."/>
            <person name="Muzemil S."/>
            <person name="Studholme D.J."/>
        </authorList>
    </citation>
    <scope>NUCLEOTIDE SEQUENCE [LARGE SCALE GENOMIC DNA]</scope>
</reference>
<name>A0A426YN73_ENSVE</name>
<comment type="caution">
    <text evidence="1">The sequence shown here is derived from an EMBL/GenBank/DDBJ whole genome shotgun (WGS) entry which is preliminary data.</text>
</comment>
<proteinExistence type="predicted"/>
<organism evidence="1 2">
    <name type="scientific">Ensete ventricosum</name>
    <name type="common">Abyssinian banana</name>
    <name type="synonym">Musa ensete</name>
    <dbReference type="NCBI Taxonomy" id="4639"/>
    <lineage>
        <taxon>Eukaryota</taxon>
        <taxon>Viridiplantae</taxon>
        <taxon>Streptophyta</taxon>
        <taxon>Embryophyta</taxon>
        <taxon>Tracheophyta</taxon>
        <taxon>Spermatophyta</taxon>
        <taxon>Magnoliopsida</taxon>
        <taxon>Liliopsida</taxon>
        <taxon>Zingiberales</taxon>
        <taxon>Musaceae</taxon>
        <taxon>Ensete</taxon>
    </lineage>
</organism>
<dbReference type="EMBL" id="AMZH03011259">
    <property type="protein sequence ID" value="RRT53184.1"/>
    <property type="molecule type" value="Genomic_DNA"/>
</dbReference>
<gene>
    <name evidence="1" type="ORF">B296_00028031</name>
</gene>
<evidence type="ECO:0000313" key="1">
    <source>
        <dbReference type="EMBL" id="RRT53184.1"/>
    </source>
</evidence>
<feature type="non-terminal residue" evidence="1">
    <location>
        <position position="1"/>
    </location>
</feature>
<protein>
    <submittedName>
        <fullName evidence="1">Uncharacterized protein</fullName>
    </submittedName>
</protein>
<accession>A0A426YN73</accession>
<dbReference type="AlphaFoldDB" id="A0A426YN73"/>
<sequence length="86" mass="9763">FPVEGSAAGWALSISLLSTRTRRLGARVPELESSLIDIKPITSFYNKGRPLKLEETAASVGFERIRYRRQHGNHLKNRQANHRHPT</sequence>